<evidence type="ECO:0000313" key="2">
    <source>
        <dbReference type="Proteomes" id="UP000626697"/>
    </source>
</evidence>
<accession>A0ABR6CRC1</accession>
<sequence>MWFRKKKPEATECVHTWFLADYEAGYFNAGTSVDIEDYFILRCNKCGGKRRVDEYELGKLRRYGLIKEVDNNGTQRNDG</sequence>
<proteinExistence type="predicted"/>
<protein>
    <submittedName>
        <fullName evidence="1">Uncharacterized protein</fullName>
    </submittedName>
</protein>
<gene>
    <name evidence="1" type="ORF">HNP81_002874</name>
</gene>
<keyword evidence="2" id="KW-1185">Reference proteome</keyword>
<evidence type="ECO:0000313" key="1">
    <source>
        <dbReference type="EMBL" id="MBA9027584.1"/>
    </source>
</evidence>
<dbReference type="Proteomes" id="UP000626697">
    <property type="component" value="Unassembled WGS sequence"/>
</dbReference>
<name>A0ABR6CRC1_9BACI</name>
<reference evidence="1 2" key="1">
    <citation type="submission" date="2020-08" db="EMBL/GenBank/DDBJ databases">
        <title>Genomic Encyclopedia of Type Strains, Phase IV (KMG-IV): sequencing the most valuable type-strain genomes for metagenomic binning, comparative biology and taxonomic classification.</title>
        <authorList>
            <person name="Goeker M."/>
        </authorList>
    </citation>
    <scope>NUCLEOTIDE SEQUENCE [LARGE SCALE GENOMIC DNA]</scope>
    <source>
        <strain evidence="1 2">DSM 105481</strain>
    </source>
</reference>
<dbReference type="EMBL" id="JACJHX010000008">
    <property type="protein sequence ID" value="MBA9027584.1"/>
    <property type="molecule type" value="Genomic_DNA"/>
</dbReference>
<organism evidence="1 2">
    <name type="scientific">Peribacillus huizhouensis</name>
    <dbReference type="NCBI Taxonomy" id="1501239"/>
    <lineage>
        <taxon>Bacteria</taxon>
        <taxon>Bacillati</taxon>
        <taxon>Bacillota</taxon>
        <taxon>Bacilli</taxon>
        <taxon>Bacillales</taxon>
        <taxon>Bacillaceae</taxon>
        <taxon>Peribacillus</taxon>
    </lineage>
</organism>
<comment type="caution">
    <text evidence="1">The sequence shown here is derived from an EMBL/GenBank/DDBJ whole genome shotgun (WGS) entry which is preliminary data.</text>
</comment>